<keyword evidence="2" id="KW-1185">Reference proteome</keyword>
<organism evidence="1 2">
    <name type="scientific">Thermococcus pacificus</name>
    <dbReference type="NCBI Taxonomy" id="71998"/>
    <lineage>
        <taxon>Archaea</taxon>
        <taxon>Methanobacteriati</taxon>
        <taxon>Methanobacteriota</taxon>
        <taxon>Thermococci</taxon>
        <taxon>Thermococcales</taxon>
        <taxon>Thermococcaceae</taxon>
        <taxon>Thermococcus</taxon>
    </lineage>
</organism>
<proteinExistence type="predicted"/>
<dbReference type="RefSeq" id="WP_088853521.1">
    <property type="nucleotide sequence ID" value="NZ_CP015102.1"/>
</dbReference>
<evidence type="ECO:0000313" key="2">
    <source>
        <dbReference type="Proteomes" id="UP000197418"/>
    </source>
</evidence>
<dbReference type="GeneID" id="33315085"/>
<gene>
    <name evidence="1" type="ORF">A3L08_02400</name>
</gene>
<dbReference type="SUPFAM" id="SSF49344">
    <property type="entry name" value="CBD9-like"/>
    <property type="match status" value="1"/>
</dbReference>
<dbReference type="Gene3D" id="2.60.40.1190">
    <property type="match status" value="1"/>
</dbReference>
<sequence length="459" mass="52058">MMIETWESDLKGWIVSNDNTFTDVTSEIKRKYSKIDDDWIVVEIAIPISIFGDVTNPALKVSFVLTGGSDGTLQWFSDVAPDQDVPSWNKWGGAVAPAILTRFIFWSPDQPLEIQIVDTEFSYDQYILNKKATLIASFIGLNSFYGQKKFEEYYSKYQDINKELEEYYIPPEVGDKIYEYNNEVTDILKQYQEGITKISLPGQAFIGAFKIYRSYTDLREIVLEMEEILENAKRGQYERKEYMEELAKNLTKTIDGNLDDWSVEPVAVDDVGYGQDGANLKALYVDYDDQFLYIAITTENKASWRIAYGVSLDYKDGGYTTGQDSWGRKVDFSRGIDAQLYFFWNGEFFDDKGTSTITSAQLVLWNGAGWEYRDLQWVGFYNYTGSADDGLQTLEIAIPWSELGGKPKQISVVAYVTGQGVGDSAVDSLPLQDAVKDTDPGQEWGDADTFTEFATVTIE</sequence>
<dbReference type="KEGG" id="tpaf:A3L08_02400"/>
<dbReference type="OrthoDB" id="92044at2157"/>
<dbReference type="Proteomes" id="UP000197418">
    <property type="component" value="Chromosome"/>
</dbReference>
<evidence type="ECO:0000313" key="1">
    <source>
        <dbReference type="EMBL" id="ASJ06259.1"/>
    </source>
</evidence>
<name>A0A218P641_9EURY</name>
<dbReference type="AlphaFoldDB" id="A0A218P641"/>
<protein>
    <submittedName>
        <fullName evidence="1">Uncharacterized protein</fullName>
    </submittedName>
</protein>
<reference evidence="1 2" key="1">
    <citation type="submission" date="2016-04" db="EMBL/GenBank/DDBJ databases">
        <title>Complete genome sequence of Thermococcus pacificus type strain P4.</title>
        <authorList>
            <person name="Oger P.M."/>
        </authorList>
    </citation>
    <scope>NUCLEOTIDE SEQUENCE [LARGE SCALE GENOMIC DNA]</scope>
    <source>
        <strain evidence="1 2">P-4</strain>
    </source>
</reference>
<dbReference type="EMBL" id="CP015102">
    <property type="protein sequence ID" value="ASJ06259.1"/>
    <property type="molecule type" value="Genomic_DNA"/>
</dbReference>
<accession>A0A218P641</accession>